<keyword evidence="3" id="KW-0175">Coiled coil</keyword>
<protein>
    <submittedName>
        <fullName evidence="5">Alpha-glucoside transport system substrate-binding protein</fullName>
    </submittedName>
</protein>
<evidence type="ECO:0000313" key="5">
    <source>
        <dbReference type="EMBL" id="SHK93460.1"/>
    </source>
</evidence>
<dbReference type="PANTHER" id="PTHR43649">
    <property type="entry name" value="ARABINOSE-BINDING PROTEIN-RELATED"/>
    <property type="match status" value="1"/>
</dbReference>
<dbReference type="Proteomes" id="UP000184452">
    <property type="component" value="Unassembled WGS sequence"/>
</dbReference>
<accession>A0A1M6WI90</accession>
<name>A0A1M6WI90_9ACTN</name>
<sequence>MSTSPTPRPGAHGGTPAGAPGPRRARTRPGAGGPHRAPAVTAAALATVLAATACGGGGSASADLDAVTLEIVGPWAGAEQEAFEKVLDLFESQTGATVTYSGVGDELSTVLQTRIQGGDVPDVALIPQPGLIQTFAAEGDLVPLDDNVTAAVDENMAAAWREIGSVDGQAYGVYLKVTNKSLVWFNNDLFEETGAQTPETWDEFTQLSADLSEVGVDPLSVAGADGWVLTDWFENVYLQVAGPEKYDQLSEREIPWTDPSVQEALEVLAQVWGDETLLTGGTSGTLQTDFPTSVTNVFADDPSAAMVVGADFIGGVVSSSTNAGVGDQAQHFRFPYIAGEQDSVVVAGDAAVAMSDGEATMELLTFLASPEAAQEWAVQGGFVSPNRHLAADAYPDPLTGQVAEQIVSAGDSIRFDLSDLQPAAFGATVGDGMWQALQDFLGDTEDVEGTMERLEAEAAEAHGE</sequence>
<keyword evidence="2" id="KW-0813">Transport</keyword>
<dbReference type="Pfam" id="PF01547">
    <property type="entry name" value="SBP_bac_1"/>
    <property type="match status" value="1"/>
</dbReference>
<comment type="similarity">
    <text evidence="1">Belongs to the bacterial solute-binding protein 1 family.</text>
</comment>
<dbReference type="Gene3D" id="3.40.190.10">
    <property type="entry name" value="Periplasmic binding protein-like II"/>
    <property type="match status" value="2"/>
</dbReference>
<proteinExistence type="inferred from homology"/>
<feature type="coiled-coil region" evidence="3">
    <location>
        <begin position="437"/>
        <end position="464"/>
    </location>
</feature>
<evidence type="ECO:0000256" key="2">
    <source>
        <dbReference type="ARBA" id="ARBA00022448"/>
    </source>
</evidence>
<dbReference type="InterPro" id="IPR050490">
    <property type="entry name" value="Bact_solute-bd_prot1"/>
</dbReference>
<dbReference type="SUPFAM" id="SSF53850">
    <property type="entry name" value="Periplasmic binding protein-like II"/>
    <property type="match status" value="1"/>
</dbReference>
<dbReference type="RefSeq" id="WP_084738195.1">
    <property type="nucleotide sequence ID" value="NZ_FQZK01000044.1"/>
</dbReference>
<organism evidence="5 6">
    <name type="scientific">Nocardiopsis flavescens</name>
    <dbReference type="NCBI Taxonomy" id="758803"/>
    <lineage>
        <taxon>Bacteria</taxon>
        <taxon>Bacillati</taxon>
        <taxon>Actinomycetota</taxon>
        <taxon>Actinomycetes</taxon>
        <taxon>Streptosporangiales</taxon>
        <taxon>Nocardiopsidaceae</taxon>
        <taxon>Nocardiopsis</taxon>
    </lineage>
</organism>
<reference evidence="5 6" key="1">
    <citation type="submission" date="2016-11" db="EMBL/GenBank/DDBJ databases">
        <authorList>
            <person name="Jaros S."/>
            <person name="Januszkiewicz K."/>
            <person name="Wedrychowicz H."/>
        </authorList>
    </citation>
    <scope>NUCLEOTIDE SEQUENCE [LARGE SCALE GENOMIC DNA]</scope>
    <source>
        <strain evidence="5 6">CGMCC 4.5723</strain>
    </source>
</reference>
<dbReference type="AlphaFoldDB" id="A0A1M6WI90"/>
<dbReference type="OrthoDB" id="8663148at2"/>
<dbReference type="EMBL" id="FQZK01000044">
    <property type="protein sequence ID" value="SHK93460.1"/>
    <property type="molecule type" value="Genomic_DNA"/>
</dbReference>
<evidence type="ECO:0000256" key="1">
    <source>
        <dbReference type="ARBA" id="ARBA00008520"/>
    </source>
</evidence>
<evidence type="ECO:0000256" key="4">
    <source>
        <dbReference type="SAM" id="MobiDB-lite"/>
    </source>
</evidence>
<feature type="region of interest" description="Disordered" evidence="4">
    <location>
        <begin position="1"/>
        <end position="38"/>
    </location>
</feature>
<evidence type="ECO:0000256" key="3">
    <source>
        <dbReference type="SAM" id="Coils"/>
    </source>
</evidence>
<dbReference type="STRING" id="758803.SAMN05421803_14410"/>
<evidence type="ECO:0000313" key="6">
    <source>
        <dbReference type="Proteomes" id="UP000184452"/>
    </source>
</evidence>
<dbReference type="InterPro" id="IPR006059">
    <property type="entry name" value="SBP"/>
</dbReference>
<keyword evidence="6" id="KW-1185">Reference proteome</keyword>
<gene>
    <name evidence="5" type="ORF">SAMN05421803_14410</name>
</gene>
<dbReference type="PANTHER" id="PTHR43649:SF29">
    <property type="entry name" value="OSMOPROTECTIVE COMPOUNDS-BINDING PROTEIN GGTB"/>
    <property type="match status" value="1"/>
</dbReference>